<dbReference type="InterPro" id="IPR036430">
    <property type="entry name" value="RNase_T2-like_sf"/>
</dbReference>
<dbReference type="SUPFAM" id="SSF55895">
    <property type="entry name" value="Ribonuclease Rh-like"/>
    <property type="match status" value="1"/>
</dbReference>
<dbReference type="Pfam" id="PF00445">
    <property type="entry name" value="Ribonuclease_T2"/>
    <property type="match status" value="1"/>
</dbReference>
<dbReference type="PROSITE" id="PS00531">
    <property type="entry name" value="RNASE_T2_2"/>
    <property type="match status" value="1"/>
</dbReference>
<dbReference type="Gene3D" id="3.90.730.10">
    <property type="entry name" value="Ribonuclease T2-like"/>
    <property type="match status" value="1"/>
</dbReference>
<protein>
    <submittedName>
        <fullName evidence="7">Ribonuclease 1</fullName>
    </submittedName>
</protein>
<dbReference type="Proteomes" id="UP000585474">
    <property type="component" value="Unassembled WGS sequence"/>
</dbReference>
<comment type="similarity">
    <text evidence="1 6">Belongs to the RNase T2 family.</text>
</comment>
<dbReference type="AlphaFoldDB" id="A0A7J0DSR4"/>
<comment type="caution">
    <text evidence="7">The sequence shown here is derived from an EMBL/GenBank/DDBJ whole genome shotgun (WGS) entry which is preliminary data.</text>
</comment>
<proteinExistence type="inferred from homology"/>
<evidence type="ECO:0000256" key="5">
    <source>
        <dbReference type="ARBA" id="ARBA00023239"/>
    </source>
</evidence>
<evidence type="ECO:0000256" key="2">
    <source>
        <dbReference type="ARBA" id="ARBA00022722"/>
    </source>
</evidence>
<keyword evidence="4" id="KW-0378">Hydrolase</keyword>
<evidence type="ECO:0000256" key="6">
    <source>
        <dbReference type="RuleBase" id="RU004328"/>
    </source>
</evidence>
<evidence type="ECO:0000313" key="7">
    <source>
        <dbReference type="EMBL" id="GFS40566.1"/>
    </source>
</evidence>
<accession>A0A7J0DSR4</accession>
<gene>
    <name evidence="7" type="ORF">Acr_00g0069350</name>
</gene>
<dbReference type="EMBL" id="BJWL01000352">
    <property type="protein sequence ID" value="GFS40566.1"/>
    <property type="molecule type" value="Genomic_DNA"/>
</dbReference>
<keyword evidence="3" id="KW-0255">Endonuclease</keyword>
<dbReference type="GO" id="GO:0016787">
    <property type="term" value="F:hydrolase activity"/>
    <property type="evidence" value="ECO:0007669"/>
    <property type="project" value="UniProtKB-KW"/>
</dbReference>
<dbReference type="GO" id="GO:0003723">
    <property type="term" value="F:RNA binding"/>
    <property type="evidence" value="ECO:0007669"/>
    <property type="project" value="InterPro"/>
</dbReference>
<organism evidence="7 8">
    <name type="scientific">Actinidia rufa</name>
    <dbReference type="NCBI Taxonomy" id="165716"/>
    <lineage>
        <taxon>Eukaryota</taxon>
        <taxon>Viridiplantae</taxon>
        <taxon>Streptophyta</taxon>
        <taxon>Embryophyta</taxon>
        <taxon>Tracheophyta</taxon>
        <taxon>Spermatophyta</taxon>
        <taxon>Magnoliopsida</taxon>
        <taxon>eudicotyledons</taxon>
        <taxon>Gunneridae</taxon>
        <taxon>Pentapetalae</taxon>
        <taxon>asterids</taxon>
        <taxon>Ericales</taxon>
        <taxon>Actinidiaceae</taxon>
        <taxon>Actinidia</taxon>
    </lineage>
</organism>
<keyword evidence="5" id="KW-0456">Lyase</keyword>
<keyword evidence="8" id="KW-1185">Reference proteome</keyword>
<dbReference type="GO" id="GO:0033897">
    <property type="term" value="F:ribonuclease T2 activity"/>
    <property type="evidence" value="ECO:0007669"/>
    <property type="project" value="InterPro"/>
</dbReference>
<evidence type="ECO:0000256" key="3">
    <source>
        <dbReference type="ARBA" id="ARBA00022759"/>
    </source>
</evidence>
<keyword evidence="2" id="KW-0540">Nuclease</keyword>
<evidence type="ECO:0000256" key="1">
    <source>
        <dbReference type="ARBA" id="ARBA00007469"/>
    </source>
</evidence>
<dbReference type="GO" id="GO:0006401">
    <property type="term" value="P:RNA catabolic process"/>
    <property type="evidence" value="ECO:0007669"/>
    <property type="project" value="TreeGrafter"/>
</dbReference>
<dbReference type="GO" id="GO:0005576">
    <property type="term" value="C:extracellular region"/>
    <property type="evidence" value="ECO:0007669"/>
    <property type="project" value="TreeGrafter"/>
</dbReference>
<sequence length="133" mass="14479">MQRSWPTLACPSGDGSSFWSHEWVKHGTCSESVLNQHGYFKSALDLKEKLGLLQILQGAGINPDGGFYSLSSIRGAIEDAIGYTPGIECNVDTSGNSQLYQIYICVDTSGTDFIECPVLPNGKCSSKVEFPYF</sequence>
<dbReference type="PANTHER" id="PTHR11240">
    <property type="entry name" value="RIBONUCLEASE T2"/>
    <property type="match status" value="1"/>
</dbReference>
<reference evidence="8" key="1">
    <citation type="submission" date="2019-07" db="EMBL/GenBank/DDBJ databases">
        <title>De Novo Assembly of kiwifruit Actinidia rufa.</title>
        <authorList>
            <person name="Sugita-Konishi S."/>
            <person name="Sato K."/>
            <person name="Mori E."/>
            <person name="Abe Y."/>
            <person name="Kisaki G."/>
            <person name="Hamano K."/>
            <person name="Suezawa K."/>
            <person name="Otani M."/>
            <person name="Fukuda T."/>
            <person name="Manabe T."/>
            <person name="Gomi K."/>
            <person name="Tabuchi M."/>
            <person name="Akimitsu K."/>
            <person name="Kataoka I."/>
        </authorList>
    </citation>
    <scope>NUCLEOTIDE SEQUENCE [LARGE SCALE GENOMIC DNA]</scope>
    <source>
        <strain evidence="8">cv. Fuchu</strain>
    </source>
</reference>
<dbReference type="OrthoDB" id="435754at2759"/>
<dbReference type="InterPro" id="IPR033130">
    <property type="entry name" value="RNase_T2_His_AS_2"/>
</dbReference>
<evidence type="ECO:0000256" key="4">
    <source>
        <dbReference type="ARBA" id="ARBA00022801"/>
    </source>
</evidence>
<evidence type="ECO:0000313" key="8">
    <source>
        <dbReference type="Proteomes" id="UP000585474"/>
    </source>
</evidence>
<dbReference type="PANTHER" id="PTHR11240:SF75">
    <property type="entry name" value="RIBONUCLEASE 3"/>
    <property type="match status" value="1"/>
</dbReference>
<name>A0A7J0DSR4_9ERIC</name>
<dbReference type="InterPro" id="IPR001568">
    <property type="entry name" value="RNase_T2-like"/>
</dbReference>